<comment type="catalytic activity">
    <reaction evidence="12">
        <text>Preferential cleavage: (Ac)2-L-Lys-D-Ala-|-D-Ala. Also transpeptidation of peptidyl-alanyl moieties that are N-acyl substituents of D-alanine.</text>
        <dbReference type="EC" id="3.4.16.4"/>
    </reaction>
</comment>
<dbReference type="Pfam" id="PF00768">
    <property type="entry name" value="Peptidase_S11"/>
    <property type="match status" value="1"/>
</dbReference>
<proteinExistence type="inferred from homology"/>
<dbReference type="PANTHER" id="PTHR21581">
    <property type="entry name" value="D-ALANYL-D-ALANINE CARBOXYPEPTIDASE"/>
    <property type="match status" value="1"/>
</dbReference>
<dbReference type="GO" id="GO:0004180">
    <property type="term" value="F:carboxypeptidase activity"/>
    <property type="evidence" value="ECO:0007669"/>
    <property type="project" value="UniProtKB-KW"/>
</dbReference>
<evidence type="ECO:0000256" key="9">
    <source>
        <dbReference type="ARBA" id="ARBA00022960"/>
    </source>
</evidence>
<evidence type="ECO:0000313" key="17">
    <source>
        <dbReference type="Proteomes" id="UP001418637"/>
    </source>
</evidence>
<dbReference type="SUPFAM" id="SSF56601">
    <property type="entry name" value="beta-lactamase/transpeptidase-like"/>
    <property type="match status" value="1"/>
</dbReference>
<dbReference type="InterPro" id="IPR037167">
    <property type="entry name" value="Peptidase_S11_C_sf"/>
</dbReference>
<dbReference type="PRINTS" id="PR00725">
    <property type="entry name" value="DADACBPTASE1"/>
</dbReference>
<gene>
    <name evidence="16" type="ORF">WJT86_07270</name>
</gene>
<keyword evidence="7 14" id="KW-0732">Signal</keyword>
<evidence type="ECO:0000256" key="8">
    <source>
        <dbReference type="ARBA" id="ARBA00022801"/>
    </source>
</evidence>
<dbReference type="InterPro" id="IPR012907">
    <property type="entry name" value="Peptidase_S11_C"/>
</dbReference>
<evidence type="ECO:0000256" key="1">
    <source>
        <dbReference type="ARBA" id="ARBA00003217"/>
    </source>
</evidence>
<keyword evidence="6" id="KW-0645">Protease</keyword>
<feature type="signal peptide" evidence="14">
    <location>
        <begin position="1"/>
        <end position="25"/>
    </location>
</feature>
<evidence type="ECO:0000313" key="16">
    <source>
        <dbReference type="EMBL" id="MEN3930859.1"/>
    </source>
</evidence>
<dbReference type="Gene3D" id="3.40.710.10">
    <property type="entry name" value="DD-peptidase/beta-lactamase superfamily"/>
    <property type="match status" value="1"/>
</dbReference>
<comment type="pathway">
    <text evidence="2">Cell wall biogenesis; peptidoglycan biosynthesis.</text>
</comment>
<evidence type="ECO:0000256" key="4">
    <source>
        <dbReference type="ARBA" id="ARBA00012448"/>
    </source>
</evidence>
<dbReference type="PANTHER" id="PTHR21581:SF6">
    <property type="entry name" value="TRAFFICKING PROTEIN PARTICLE COMPLEX SUBUNIT 12"/>
    <property type="match status" value="1"/>
</dbReference>
<accession>A0ABV0BIN9</accession>
<dbReference type="InterPro" id="IPR015956">
    <property type="entry name" value="Peniciliin-bd_prot_C_sf"/>
</dbReference>
<dbReference type="EMBL" id="JBBYXI010000002">
    <property type="protein sequence ID" value="MEN3930859.1"/>
    <property type="molecule type" value="Genomic_DNA"/>
</dbReference>
<dbReference type="SMART" id="SM00936">
    <property type="entry name" value="PBP5_C"/>
    <property type="match status" value="1"/>
</dbReference>
<evidence type="ECO:0000256" key="3">
    <source>
        <dbReference type="ARBA" id="ARBA00007164"/>
    </source>
</evidence>
<evidence type="ECO:0000259" key="15">
    <source>
        <dbReference type="SMART" id="SM00936"/>
    </source>
</evidence>
<keyword evidence="5 16" id="KW-0121">Carboxypeptidase</keyword>
<evidence type="ECO:0000256" key="6">
    <source>
        <dbReference type="ARBA" id="ARBA00022670"/>
    </source>
</evidence>
<keyword evidence="9" id="KW-0133">Cell shape</keyword>
<dbReference type="InterPro" id="IPR012338">
    <property type="entry name" value="Beta-lactam/transpept-like"/>
</dbReference>
<name>A0ABV0BIN9_9HYPH</name>
<keyword evidence="11" id="KW-0961">Cell wall biogenesis/degradation</keyword>
<evidence type="ECO:0000256" key="5">
    <source>
        <dbReference type="ARBA" id="ARBA00022645"/>
    </source>
</evidence>
<evidence type="ECO:0000256" key="13">
    <source>
        <dbReference type="RuleBase" id="RU004016"/>
    </source>
</evidence>
<comment type="caution">
    <text evidence="16">The sequence shown here is derived from an EMBL/GenBank/DDBJ whole genome shotgun (WGS) entry which is preliminary data.</text>
</comment>
<evidence type="ECO:0000256" key="7">
    <source>
        <dbReference type="ARBA" id="ARBA00022729"/>
    </source>
</evidence>
<keyword evidence="8 16" id="KW-0378">Hydrolase</keyword>
<reference evidence="16 17" key="1">
    <citation type="submission" date="2024-04" db="EMBL/GenBank/DDBJ databases">
        <title>A novel species isolated from cricket.</title>
        <authorList>
            <person name="Wang H.-C."/>
        </authorList>
    </citation>
    <scope>NUCLEOTIDE SEQUENCE [LARGE SCALE GENOMIC DNA]</scope>
    <source>
        <strain evidence="16 17">WL0021</strain>
    </source>
</reference>
<evidence type="ECO:0000256" key="2">
    <source>
        <dbReference type="ARBA" id="ARBA00004752"/>
    </source>
</evidence>
<comment type="function">
    <text evidence="1">Removes C-terminal D-alanyl residues from sugar-peptide cell wall precursors.</text>
</comment>
<evidence type="ECO:0000256" key="14">
    <source>
        <dbReference type="SAM" id="SignalP"/>
    </source>
</evidence>
<dbReference type="Pfam" id="PF07943">
    <property type="entry name" value="PBP5_C"/>
    <property type="match status" value="1"/>
</dbReference>
<evidence type="ECO:0000256" key="10">
    <source>
        <dbReference type="ARBA" id="ARBA00022984"/>
    </source>
</evidence>
<sequence>MFYKKRGLFFFLMLLCTLCTIPSMAVPSVKDASTPNTTAPVFILMDASNGDILASKDAQQPFLSGDMNKLMTANVIFSVLKQGKITLDTEYPISEHAWQHGRGGSMFALVNSRIRVEDLLRGITVLSTDDGAIALAEGLTSGKEEAFVALMNNQAKLLGLRETFYINSTGSGDEPQYTTARDIAVLAFHLMRSYPEYYRLYKEKSFTWSKIEQLNKNPLLLLEPTANGLKSARKTTDGISLVGTAGQTDKQLIVVVAKMDDSHKAATEAQKILQWGFEHFTERSLFPEQEPIAFIKVYGGKERQVALVADKAVNILWQQGSAERISMRIDYKGPLVAPIQKNEAVGYLNVMKNGVLTVSFPVYTATDIAEGSLYAKATSAIEELSGRTFRGLWQKIVASIKKKQ</sequence>
<feature type="domain" description="Peptidase S11 D-Ala-D-Ala carboxypeptidase A C-terminal" evidence="15">
    <location>
        <begin position="280"/>
        <end position="370"/>
    </location>
</feature>
<dbReference type="EC" id="3.4.16.4" evidence="4"/>
<organism evidence="16 17">
    <name type="scientific">Hohaiivirga grylli</name>
    <dbReference type="NCBI Taxonomy" id="3133970"/>
    <lineage>
        <taxon>Bacteria</taxon>
        <taxon>Pseudomonadati</taxon>
        <taxon>Pseudomonadota</taxon>
        <taxon>Alphaproteobacteria</taxon>
        <taxon>Hyphomicrobiales</taxon>
        <taxon>Methylobacteriaceae</taxon>
        <taxon>Hohaiivirga</taxon>
    </lineage>
</organism>
<keyword evidence="17" id="KW-1185">Reference proteome</keyword>
<dbReference type="Gene3D" id="2.60.410.10">
    <property type="entry name" value="D-Ala-D-Ala carboxypeptidase, C-terminal domain"/>
    <property type="match status" value="1"/>
</dbReference>
<protein>
    <recommendedName>
        <fullName evidence="4">serine-type D-Ala-D-Ala carboxypeptidase</fullName>
        <ecNumber evidence="4">3.4.16.4</ecNumber>
    </recommendedName>
</protein>
<dbReference type="RefSeq" id="WP_346336884.1">
    <property type="nucleotide sequence ID" value="NZ_JBBYXI010000002.1"/>
</dbReference>
<dbReference type="InterPro" id="IPR018044">
    <property type="entry name" value="Peptidase_S11"/>
</dbReference>
<dbReference type="Proteomes" id="UP001418637">
    <property type="component" value="Unassembled WGS sequence"/>
</dbReference>
<evidence type="ECO:0000256" key="11">
    <source>
        <dbReference type="ARBA" id="ARBA00023316"/>
    </source>
</evidence>
<dbReference type="InterPro" id="IPR001967">
    <property type="entry name" value="Peptidase_S11_N"/>
</dbReference>
<evidence type="ECO:0000256" key="12">
    <source>
        <dbReference type="ARBA" id="ARBA00034000"/>
    </source>
</evidence>
<keyword evidence="10" id="KW-0573">Peptidoglycan synthesis</keyword>
<feature type="chain" id="PRO_5047221757" description="serine-type D-Ala-D-Ala carboxypeptidase" evidence="14">
    <location>
        <begin position="26"/>
        <end position="404"/>
    </location>
</feature>
<dbReference type="SUPFAM" id="SSF69189">
    <property type="entry name" value="Penicillin-binding protein associated domain"/>
    <property type="match status" value="1"/>
</dbReference>
<comment type="similarity">
    <text evidence="3 13">Belongs to the peptidase S11 family.</text>
</comment>